<feature type="region of interest" description="Disordered" evidence="1">
    <location>
        <begin position="401"/>
        <end position="427"/>
    </location>
</feature>
<evidence type="ECO:0000313" key="4">
    <source>
        <dbReference type="Proteomes" id="UP000823913"/>
    </source>
</evidence>
<feature type="compositionally biased region" description="Acidic residues" evidence="1">
    <location>
        <begin position="417"/>
        <end position="427"/>
    </location>
</feature>
<dbReference type="SUPFAM" id="SSF103473">
    <property type="entry name" value="MFS general substrate transporter"/>
    <property type="match status" value="1"/>
</dbReference>
<proteinExistence type="predicted"/>
<accession>A0A9D1E689</accession>
<feature type="transmembrane region" description="Helical" evidence="2">
    <location>
        <begin position="126"/>
        <end position="150"/>
    </location>
</feature>
<organism evidence="3 4">
    <name type="scientific">Candidatus Coproplasma avicola</name>
    <dbReference type="NCBI Taxonomy" id="2840744"/>
    <lineage>
        <taxon>Bacteria</taxon>
        <taxon>Bacillati</taxon>
        <taxon>Bacillota</taxon>
        <taxon>Clostridia</taxon>
        <taxon>Eubacteriales</taxon>
        <taxon>Candidatus Coproplasma</taxon>
    </lineage>
</organism>
<dbReference type="InterPro" id="IPR036259">
    <property type="entry name" value="MFS_trans_sf"/>
</dbReference>
<keyword evidence="2" id="KW-0812">Transmembrane</keyword>
<reference evidence="3" key="2">
    <citation type="journal article" date="2021" name="PeerJ">
        <title>Extensive microbial diversity within the chicken gut microbiome revealed by metagenomics and culture.</title>
        <authorList>
            <person name="Gilroy R."/>
            <person name="Ravi A."/>
            <person name="Getino M."/>
            <person name="Pursley I."/>
            <person name="Horton D.L."/>
            <person name="Alikhan N.F."/>
            <person name="Baker D."/>
            <person name="Gharbi K."/>
            <person name="Hall N."/>
            <person name="Watson M."/>
            <person name="Adriaenssens E.M."/>
            <person name="Foster-Nyarko E."/>
            <person name="Jarju S."/>
            <person name="Secka A."/>
            <person name="Antonio M."/>
            <person name="Oren A."/>
            <person name="Chaudhuri R.R."/>
            <person name="La Ragione R."/>
            <person name="Hildebrand F."/>
            <person name="Pallen M.J."/>
        </authorList>
    </citation>
    <scope>NUCLEOTIDE SEQUENCE</scope>
    <source>
        <strain evidence="3">ChiW16-3235</strain>
    </source>
</reference>
<dbReference type="AlphaFoldDB" id="A0A9D1E689"/>
<protein>
    <submittedName>
        <fullName evidence="3">Uncharacterized protein</fullName>
    </submittedName>
</protein>
<feature type="transmembrane region" description="Helical" evidence="2">
    <location>
        <begin position="31"/>
        <end position="50"/>
    </location>
</feature>
<feature type="transmembrane region" description="Helical" evidence="2">
    <location>
        <begin position="62"/>
        <end position="88"/>
    </location>
</feature>
<reference evidence="3" key="1">
    <citation type="submission" date="2020-10" db="EMBL/GenBank/DDBJ databases">
        <authorList>
            <person name="Gilroy R."/>
        </authorList>
    </citation>
    <scope>NUCLEOTIDE SEQUENCE</scope>
    <source>
        <strain evidence="3">ChiW16-3235</strain>
    </source>
</reference>
<evidence type="ECO:0000256" key="2">
    <source>
        <dbReference type="SAM" id="Phobius"/>
    </source>
</evidence>
<name>A0A9D1E689_9FIRM</name>
<feature type="transmembrane region" description="Helical" evidence="2">
    <location>
        <begin position="162"/>
        <end position="181"/>
    </location>
</feature>
<gene>
    <name evidence="3" type="ORF">IAB94_02180</name>
</gene>
<feature type="transmembrane region" description="Helical" evidence="2">
    <location>
        <begin position="363"/>
        <end position="380"/>
    </location>
</feature>
<feature type="transmembrane region" description="Helical" evidence="2">
    <location>
        <begin position="280"/>
        <end position="302"/>
    </location>
</feature>
<evidence type="ECO:0000313" key="3">
    <source>
        <dbReference type="EMBL" id="HIR66839.1"/>
    </source>
</evidence>
<evidence type="ECO:0000256" key="1">
    <source>
        <dbReference type="SAM" id="MobiDB-lite"/>
    </source>
</evidence>
<dbReference type="Proteomes" id="UP000823913">
    <property type="component" value="Unassembled WGS sequence"/>
</dbReference>
<feature type="transmembrane region" description="Helical" evidence="2">
    <location>
        <begin position="248"/>
        <end position="268"/>
    </location>
</feature>
<comment type="caution">
    <text evidence="3">The sequence shown here is derived from an EMBL/GenBank/DDBJ whole genome shotgun (WGS) entry which is preliminary data.</text>
</comment>
<keyword evidence="2" id="KW-0472">Membrane</keyword>
<keyword evidence="2" id="KW-1133">Transmembrane helix</keyword>
<sequence length="427" mass="47547">MFEKLFVKYARAVSNERERKRLYKLFCARKMSEIFFLVVCVAIIFEALFYSDAIDAAQISDWQFIMLGATLALWLVSGIVALVLWLTFRSAYKKILDRPDSASEMPEVASYRRKTRDGSASAKKSLRWAAVVLAAGIVAMIAMVAADFVLNPEAEDLGTLSYAGIGVFAVCLFIFLLALSFSQFKKTAAGDTVEMRTAGEARAIDLAQGREHKYSLQEDKNAQTYRFLFPDDGLFRKAEDVRKKQVKISVYAAVIFCVIGVVVAVLFFLPQVFGQNLSGYAYPVFLTILAVGVFAATLPFVLQLGKLEKQQKIQLESNPAYAKNLAIYRKYEQFSKVKGKVIIICLLLSIIVGFMLAVLFPDAAWSVFAVILIFAGAFLNNKFVAELRKEVRPIEDEIERERRLAQESAPANQGTIDADEEGGNGAE</sequence>
<dbReference type="EMBL" id="DVHK01000053">
    <property type="protein sequence ID" value="HIR66839.1"/>
    <property type="molecule type" value="Genomic_DNA"/>
</dbReference>
<feature type="transmembrane region" description="Helical" evidence="2">
    <location>
        <begin position="339"/>
        <end position="357"/>
    </location>
</feature>